<sequence length="154" mass="17208">MKVSTKLTKFHSVSAPVKMKSLVFILFCATTTIHGSVLPERQVCHKNGNEITIGGIFIDKSKGVCRTYYCIEGNPPHLDFASGSLQCSDEGRCYERNTELRKNNCVTWKCSEEQNGWEITSGCAVEETCLHDRESVMKFDGTMCTCSRGILHCI</sequence>
<reference evidence="1 2" key="1">
    <citation type="journal article" date="2013" name="Nature">
        <title>Insights into bilaterian evolution from three spiralian genomes.</title>
        <authorList>
            <person name="Simakov O."/>
            <person name="Marletaz F."/>
            <person name="Cho S.J."/>
            <person name="Edsinger-Gonzales E."/>
            <person name="Havlak P."/>
            <person name="Hellsten U."/>
            <person name="Kuo D.H."/>
            <person name="Larsson T."/>
            <person name="Lv J."/>
            <person name="Arendt D."/>
            <person name="Savage R."/>
            <person name="Osoegawa K."/>
            <person name="de Jong P."/>
            <person name="Grimwood J."/>
            <person name="Chapman J.A."/>
            <person name="Shapiro H."/>
            <person name="Aerts A."/>
            <person name="Otillar R.P."/>
            <person name="Terry A.Y."/>
            <person name="Boore J.L."/>
            <person name="Grigoriev I.V."/>
            <person name="Lindberg D.R."/>
            <person name="Seaver E.C."/>
            <person name="Weisblat D.A."/>
            <person name="Putnam N.H."/>
            <person name="Rokhsar D.S."/>
        </authorList>
    </citation>
    <scope>NUCLEOTIDE SEQUENCE [LARGE SCALE GENOMIC DNA]</scope>
</reference>
<protein>
    <submittedName>
        <fullName evidence="1">Uncharacterized protein</fullName>
    </submittedName>
</protein>
<dbReference type="GeneID" id="20240129"/>
<dbReference type="KEGG" id="lgi:LOTGIDRAFT_165559"/>
<organism evidence="1 2">
    <name type="scientific">Lottia gigantea</name>
    <name type="common">Giant owl limpet</name>
    <dbReference type="NCBI Taxonomy" id="225164"/>
    <lineage>
        <taxon>Eukaryota</taxon>
        <taxon>Metazoa</taxon>
        <taxon>Spiralia</taxon>
        <taxon>Lophotrochozoa</taxon>
        <taxon>Mollusca</taxon>
        <taxon>Gastropoda</taxon>
        <taxon>Patellogastropoda</taxon>
        <taxon>Lottioidea</taxon>
        <taxon>Lottiidae</taxon>
        <taxon>Lottia</taxon>
    </lineage>
</organism>
<evidence type="ECO:0000313" key="1">
    <source>
        <dbReference type="EMBL" id="ESO88435.1"/>
    </source>
</evidence>
<dbReference type="HOGENOM" id="CLU_1706275_0_0_1"/>
<dbReference type="RefSeq" id="XP_009060843.1">
    <property type="nucleotide sequence ID" value="XM_009062595.1"/>
</dbReference>
<dbReference type="EMBL" id="KB202685">
    <property type="protein sequence ID" value="ESO88435.1"/>
    <property type="molecule type" value="Genomic_DNA"/>
</dbReference>
<dbReference type="CTD" id="20240129"/>
<name>V4A0K8_LOTGI</name>
<proteinExistence type="predicted"/>
<evidence type="ECO:0000313" key="2">
    <source>
        <dbReference type="Proteomes" id="UP000030746"/>
    </source>
</evidence>
<gene>
    <name evidence="1" type="ORF">LOTGIDRAFT_165559</name>
</gene>
<dbReference type="Proteomes" id="UP000030746">
    <property type="component" value="Unassembled WGS sequence"/>
</dbReference>
<keyword evidence="2" id="KW-1185">Reference proteome</keyword>
<accession>V4A0K8</accession>
<dbReference type="AlphaFoldDB" id="V4A0K8"/>